<sequence>MPYQQMTAADLPRFKGRRVVLIPEAYSPDRVADRLIFAAVQDGIVFGATRDGRFTLDVAAPVLIDPNL</sequence>
<evidence type="ECO:0000313" key="1">
    <source>
        <dbReference type="EMBL" id="PCC83117.1"/>
    </source>
</evidence>
<evidence type="ECO:0000313" key="2">
    <source>
        <dbReference type="Proteomes" id="UP000218690"/>
    </source>
</evidence>
<gene>
    <name evidence="1" type="ORF">COM45_04800</name>
</gene>
<dbReference type="EMBL" id="NWBP01000016">
    <property type="protein sequence ID" value="PCC83117.1"/>
    <property type="molecule type" value="Genomic_DNA"/>
</dbReference>
<comment type="caution">
    <text evidence="1">The sequence shown here is derived from an EMBL/GenBank/DDBJ whole genome shotgun (WGS) entry which is preliminary data.</text>
</comment>
<organism evidence="1 2">
    <name type="scientific">Corynebacterium accolens</name>
    <dbReference type="NCBI Taxonomy" id="38284"/>
    <lineage>
        <taxon>Bacteria</taxon>
        <taxon>Bacillati</taxon>
        <taxon>Actinomycetota</taxon>
        <taxon>Actinomycetes</taxon>
        <taxon>Mycobacteriales</taxon>
        <taxon>Corynebacteriaceae</taxon>
        <taxon>Corynebacterium</taxon>
    </lineage>
</organism>
<name>A0A2A4AKQ4_9CORY</name>
<dbReference type="AlphaFoldDB" id="A0A2A4AKQ4"/>
<dbReference type="Proteomes" id="UP000218690">
    <property type="component" value="Unassembled WGS sequence"/>
</dbReference>
<accession>A0A2A4AKQ4</accession>
<protein>
    <submittedName>
        <fullName evidence="1">Uncharacterized protein</fullName>
    </submittedName>
</protein>
<proteinExistence type="predicted"/>
<reference evidence="1 2" key="1">
    <citation type="submission" date="2017-09" db="EMBL/GenBank/DDBJ databases">
        <title>Draft Genome Sequence of Corynebacterium accolens AH4003.</title>
        <authorList>
            <person name="Chen Y."/>
            <person name="Oosthuysen W.F."/>
            <person name="Kelley S."/>
            <person name="Horswill A."/>
        </authorList>
    </citation>
    <scope>NUCLEOTIDE SEQUENCE [LARGE SCALE GENOMIC DNA]</scope>
    <source>
        <strain evidence="1 2">AH4003</strain>
    </source>
</reference>